<dbReference type="OrthoDB" id="9801424at2"/>
<reference evidence="2 3" key="1">
    <citation type="journal article" date="2009" name="Stand. Genomic Sci.">
        <title>Complete genome sequence of Streptobacillus moniliformis type strain (9901T).</title>
        <authorList>
            <person name="Nolan M."/>
            <person name="Gronow S."/>
            <person name="Lapidus A."/>
            <person name="Ivanova N."/>
            <person name="Copeland A."/>
            <person name="Lucas S."/>
            <person name="Del Rio T.G."/>
            <person name="Chen F."/>
            <person name="Tice H."/>
            <person name="Pitluck S."/>
            <person name="Cheng J.F."/>
            <person name="Sims D."/>
            <person name="Meincke L."/>
            <person name="Bruce D."/>
            <person name="Goodwin L."/>
            <person name="Brettin T."/>
            <person name="Han C."/>
            <person name="Detter J.C."/>
            <person name="Ovchinikova G."/>
            <person name="Pati A."/>
            <person name="Mavromatis K."/>
            <person name="Mikhailova N."/>
            <person name="Chen A."/>
            <person name="Palaniappan K."/>
            <person name="Land M."/>
            <person name="Hauser L."/>
            <person name="Chang Y.J."/>
            <person name="Jeffries C.D."/>
            <person name="Rohde M."/>
            <person name="Sproer C."/>
            <person name="Goker M."/>
            <person name="Bristow J."/>
            <person name="Eisen J.A."/>
            <person name="Markowitz V."/>
            <person name="Hugenholtz P."/>
            <person name="Kyrpides N.C."/>
            <person name="Klenk H.P."/>
            <person name="Chain P."/>
        </authorList>
    </citation>
    <scope>NUCLEOTIDE SEQUENCE [LARGE SCALE GENOMIC DNA]</scope>
    <source>
        <strain evidence="3">ATCC 14647 / DSM 12112 / NCTC 10651 / 9901</strain>
    </source>
</reference>
<dbReference type="STRING" id="519441.Smon_0445"/>
<evidence type="ECO:0000259" key="1">
    <source>
        <dbReference type="SMART" id="SM00245"/>
    </source>
</evidence>
<dbReference type="GO" id="GO:0006508">
    <property type="term" value="P:proteolysis"/>
    <property type="evidence" value="ECO:0007669"/>
    <property type="project" value="InterPro"/>
</dbReference>
<sequence>MLKKIFYILFTLYILCSCNIFKKDEINLVPYKVNIDYSKYTNTFNKNDELINLEYEKIIKHNYFSDDILKEMFIKPEMLSKEEAKEDIELLLYLLKTRYVEYNNIDFKNLEKEKDIILKDVDNKISLTDFKKKILNLLNKYINNSHFIFEENKISKKSSSYIYNKYIKKNNGKYFINNKEIYKINDEEDIEKFIVKTLDENFNLQYTIVDIDFIGSLSKNIKIEYTDNSYEEIEILKINGKMSNQFQLKVEKDYIYLSLPTFLNINLNGKNLEEYLFYKLKDEKVENKNLIIDLRGNSGGYISSIEYILRRYYDLPFNVINLVGNKYNNITSYLSWYYDNYKKGVEKFVKKRGKSKIFIIVNNKSASSSEVTISMLKLLDYKNVYVLGSNSSGTFITTSGDNYILKNSNLILKIPRSGSFVPKEYHGEGIGFYPDVWIKDGKDIENVVKELIKKID</sequence>
<dbReference type="HOGENOM" id="CLU_599802_0_0_0"/>
<dbReference type="RefSeq" id="WP_012858483.1">
    <property type="nucleotide sequence ID" value="NC_013515.1"/>
</dbReference>
<feature type="domain" description="Tail specific protease" evidence="1">
    <location>
        <begin position="218"/>
        <end position="439"/>
    </location>
</feature>
<dbReference type="AlphaFoldDB" id="D1AXA0"/>
<dbReference type="Gene3D" id="3.90.226.10">
    <property type="entry name" value="2-enoyl-CoA Hydratase, Chain A, domain 1"/>
    <property type="match status" value="1"/>
</dbReference>
<dbReference type="PROSITE" id="PS51257">
    <property type="entry name" value="PROKAR_LIPOPROTEIN"/>
    <property type="match status" value="1"/>
</dbReference>
<accession>D1AXA0</accession>
<dbReference type="Proteomes" id="UP000002072">
    <property type="component" value="Chromosome"/>
</dbReference>
<dbReference type="GeneID" id="29673958"/>
<dbReference type="InterPro" id="IPR005151">
    <property type="entry name" value="Tail-specific_protease"/>
</dbReference>
<name>D1AXA0_STRM9</name>
<keyword evidence="3" id="KW-1185">Reference proteome</keyword>
<dbReference type="SUPFAM" id="SSF52096">
    <property type="entry name" value="ClpP/crotonase"/>
    <property type="match status" value="1"/>
</dbReference>
<dbReference type="EMBL" id="CP001779">
    <property type="protein sequence ID" value="ACZ00926.1"/>
    <property type="molecule type" value="Genomic_DNA"/>
</dbReference>
<organism evidence="2 3">
    <name type="scientific">Streptobacillus moniliformis (strain ATCC 14647 / DSM 12112 / NCTC 10651 / 9901)</name>
    <dbReference type="NCBI Taxonomy" id="519441"/>
    <lineage>
        <taxon>Bacteria</taxon>
        <taxon>Fusobacteriati</taxon>
        <taxon>Fusobacteriota</taxon>
        <taxon>Fusobacteriia</taxon>
        <taxon>Fusobacteriales</taxon>
        <taxon>Leptotrichiaceae</taxon>
        <taxon>Streptobacillus</taxon>
    </lineage>
</organism>
<evidence type="ECO:0000313" key="3">
    <source>
        <dbReference type="Proteomes" id="UP000002072"/>
    </source>
</evidence>
<dbReference type="Pfam" id="PF03572">
    <property type="entry name" value="Peptidase_S41"/>
    <property type="match status" value="1"/>
</dbReference>
<dbReference type="SMART" id="SM00245">
    <property type="entry name" value="TSPc"/>
    <property type="match status" value="1"/>
</dbReference>
<gene>
    <name evidence="2" type="ordered locus">Smon_0445</name>
</gene>
<evidence type="ECO:0000313" key="2">
    <source>
        <dbReference type="EMBL" id="ACZ00926.1"/>
    </source>
</evidence>
<dbReference type="CDD" id="cd06567">
    <property type="entry name" value="Peptidase_S41"/>
    <property type="match status" value="1"/>
</dbReference>
<dbReference type="GO" id="GO:0008236">
    <property type="term" value="F:serine-type peptidase activity"/>
    <property type="evidence" value="ECO:0007669"/>
    <property type="project" value="InterPro"/>
</dbReference>
<dbReference type="InterPro" id="IPR029045">
    <property type="entry name" value="ClpP/crotonase-like_dom_sf"/>
</dbReference>
<proteinExistence type="predicted"/>
<dbReference type="KEGG" id="smf:Smon_0445"/>
<protein>
    <submittedName>
        <fullName evidence="2">Peptidase S41</fullName>
    </submittedName>
</protein>
<dbReference type="eggNOG" id="COG0793">
    <property type="taxonomic scope" value="Bacteria"/>
</dbReference>